<dbReference type="InterPro" id="IPR050134">
    <property type="entry name" value="NAD-dep_sirtuin_deacylases"/>
</dbReference>
<evidence type="ECO:0000256" key="7">
    <source>
        <dbReference type="SAM" id="MobiDB-lite"/>
    </source>
</evidence>
<dbReference type="AlphaFoldDB" id="A0A5N5Q7B8"/>
<dbReference type="EMBL" id="SSOP01000877">
    <property type="protein sequence ID" value="KAB5587670.1"/>
    <property type="molecule type" value="Genomic_DNA"/>
</dbReference>
<dbReference type="GO" id="GO:0005634">
    <property type="term" value="C:nucleus"/>
    <property type="evidence" value="ECO:0007669"/>
    <property type="project" value="TreeGrafter"/>
</dbReference>
<dbReference type="GO" id="GO:0005739">
    <property type="term" value="C:mitochondrion"/>
    <property type="evidence" value="ECO:0007669"/>
    <property type="project" value="UniProtKB-SubCell"/>
</dbReference>
<evidence type="ECO:0000313" key="9">
    <source>
        <dbReference type="EMBL" id="KAB5587670.1"/>
    </source>
</evidence>
<dbReference type="InterPro" id="IPR026591">
    <property type="entry name" value="Sirtuin_cat_small_dom_sf"/>
</dbReference>
<dbReference type="Proteomes" id="UP000383932">
    <property type="component" value="Unassembled WGS sequence"/>
</dbReference>
<reference evidence="9 10" key="1">
    <citation type="journal article" date="2019" name="Fungal Biol. Biotechnol.">
        <title>Draft genome sequence of fastidious pathogen Ceratobasidium theobromae, which causes vascular-streak dieback in Theobroma cacao.</title>
        <authorList>
            <person name="Ali S.S."/>
            <person name="Asman A."/>
            <person name="Shao J."/>
            <person name="Firmansyah A.P."/>
            <person name="Susilo A.W."/>
            <person name="Rosmana A."/>
            <person name="McMahon P."/>
            <person name="Junaid M."/>
            <person name="Guest D."/>
            <person name="Kheng T.Y."/>
            <person name="Meinhardt L.W."/>
            <person name="Bailey B.A."/>
        </authorList>
    </citation>
    <scope>NUCLEOTIDE SEQUENCE [LARGE SCALE GENOMIC DNA]</scope>
    <source>
        <strain evidence="9 10">CT2</strain>
    </source>
</reference>
<evidence type="ECO:0000256" key="6">
    <source>
        <dbReference type="PROSITE-ProRule" id="PRU00236"/>
    </source>
</evidence>
<feature type="region of interest" description="Disordered" evidence="7">
    <location>
        <begin position="502"/>
        <end position="530"/>
    </location>
</feature>
<keyword evidence="4" id="KW-0520">NAD</keyword>
<proteinExistence type="inferred from homology"/>
<evidence type="ECO:0000256" key="4">
    <source>
        <dbReference type="ARBA" id="ARBA00023027"/>
    </source>
</evidence>
<comment type="caution">
    <text evidence="9">The sequence shown here is derived from an EMBL/GenBank/DDBJ whole genome shotgun (WGS) entry which is preliminary data.</text>
</comment>
<evidence type="ECO:0000256" key="3">
    <source>
        <dbReference type="ARBA" id="ARBA00022679"/>
    </source>
</evidence>
<dbReference type="PANTHER" id="PTHR11085">
    <property type="entry name" value="NAD-DEPENDENT PROTEIN DEACYLASE SIRTUIN-5, MITOCHONDRIAL-RELATED"/>
    <property type="match status" value="1"/>
</dbReference>
<evidence type="ECO:0000256" key="2">
    <source>
        <dbReference type="ARBA" id="ARBA00006924"/>
    </source>
</evidence>
<name>A0A5N5Q7B8_9AGAM</name>
<dbReference type="PROSITE" id="PS50305">
    <property type="entry name" value="SIRTUIN"/>
    <property type="match status" value="1"/>
</dbReference>
<comment type="caution">
    <text evidence="6">Lacks conserved residue(s) required for the propagation of feature annotation.</text>
</comment>
<accession>A0A5N5Q7B8</accession>
<dbReference type="SUPFAM" id="SSF52467">
    <property type="entry name" value="DHS-like NAD/FAD-binding domain"/>
    <property type="match status" value="1"/>
</dbReference>
<protein>
    <recommendedName>
        <fullName evidence="8">Deacetylase sirtuin-type domain-containing protein</fullName>
    </recommendedName>
</protein>
<dbReference type="InterPro" id="IPR003000">
    <property type="entry name" value="Sirtuin"/>
</dbReference>
<keyword evidence="10" id="KW-1185">Reference proteome</keyword>
<sequence>MFNEFQRALSNAKRVTIVCGAGISTSAGIPDYRSEAGLYKCHPSELGTDVSSRELFNIQNLQCGKSLEAVGRMMAKLRIMARDATPTQGHLYIEKLHSAGRLLRCYTQNVDGIQTRGRPEISDHILELHGRNELRCHRCKAPPKDDLRELDERLLSEGIAWCFRCVERGEGGLPADQRRLRPLPPGCLLPDVVWNQDSRDHSINGQSLDQLQELDGQADMLLVIGTSIGTHGVAKIVKTLAKNIHRNQGAVVYIGKARPLTSSWAEYIDLQLESDIDDWAENASLLLATAVLANKPVYRSKTVLRIARHLQALGKKATIGPACEATGVGTTNAERILDRSPLLILICHSGTGTLLAECLSLAVTQLSKQRGWVVGNHINRHLALTDSGVSQCRCYAVVLSGSKDISTQILERSGYRLVVIYLSDYIFCLGNSGISVAPEQHIQVRLRDAVCTMRTLAEKSVQANLIMICGNDELLPRENTLIIEKYFRRYVYNQTAGLRIDDRKPKSPEVQASQLGNAHVGSGGDFRSEL</sequence>
<dbReference type="OrthoDB" id="2919105at2759"/>
<dbReference type="GO" id="GO:0017136">
    <property type="term" value="F:histone deacetylase activity, NAD-dependent"/>
    <property type="evidence" value="ECO:0007669"/>
    <property type="project" value="TreeGrafter"/>
</dbReference>
<comment type="subcellular location">
    <subcellularLocation>
        <location evidence="1">Mitochondrion</location>
    </subcellularLocation>
</comment>
<comment type="similarity">
    <text evidence="2">Belongs to the sirtuin family. Class I subfamily.</text>
</comment>
<evidence type="ECO:0000313" key="10">
    <source>
        <dbReference type="Proteomes" id="UP000383932"/>
    </source>
</evidence>
<keyword evidence="5" id="KW-0496">Mitochondrion</keyword>
<dbReference type="GO" id="GO:0070403">
    <property type="term" value="F:NAD+ binding"/>
    <property type="evidence" value="ECO:0007669"/>
    <property type="project" value="InterPro"/>
</dbReference>
<organism evidence="9 10">
    <name type="scientific">Ceratobasidium theobromae</name>
    <dbReference type="NCBI Taxonomy" id="1582974"/>
    <lineage>
        <taxon>Eukaryota</taxon>
        <taxon>Fungi</taxon>
        <taxon>Dikarya</taxon>
        <taxon>Basidiomycota</taxon>
        <taxon>Agaricomycotina</taxon>
        <taxon>Agaricomycetes</taxon>
        <taxon>Cantharellales</taxon>
        <taxon>Ceratobasidiaceae</taxon>
        <taxon>Ceratobasidium</taxon>
    </lineage>
</organism>
<evidence type="ECO:0000256" key="1">
    <source>
        <dbReference type="ARBA" id="ARBA00004173"/>
    </source>
</evidence>
<dbReference type="Pfam" id="PF02146">
    <property type="entry name" value="SIR2"/>
    <property type="match status" value="1"/>
</dbReference>
<dbReference type="InterPro" id="IPR026590">
    <property type="entry name" value="Ssirtuin_cat_dom"/>
</dbReference>
<feature type="domain" description="Deacetylase sirtuin-type" evidence="8">
    <location>
        <begin position="1"/>
        <end position="316"/>
    </location>
</feature>
<dbReference type="Gene3D" id="3.30.1600.10">
    <property type="entry name" value="SIR2/SIRT2 'Small Domain"/>
    <property type="match status" value="1"/>
</dbReference>
<evidence type="ECO:0000256" key="5">
    <source>
        <dbReference type="ARBA" id="ARBA00023128"/>
    </source>
</evidence>
<dbReference type="InterPro" id="IPR029035">
    <property type="entry name" value="DHS-like_NAD/FAD-binding_dom"/>
</dbReference>
<evidence type="ECO:0000259" key="8">
    <source>
        <dbReference type="PROSITE" id="PS50305"/>
    </source>
</evidence>
<dbReference type="Gene3D" id="3.40.50.1220">
    <property type="entry name" value="TPP-binding domain"/>
    <property type="match status" value="1"/>
</dbReference>
<dbReference type="PANTHER" id="PTHR11085:SF8">
    <property type="entry name" value="NAD-DEPENDENT HISTONE DEACETYLASE HST3"/>
    <property type="match status" value="1"/>
</dbReference>
<gene>
    <name evidence="9" type="ORF">CTheo_8890</name>
</gene>
<keyword evidence="3" id="KW-0808">Transferase</keyword>